<dbReference type="OrthoDB" id="3561681at2759"/>
<name>A0A0C3H1I3_OIDMZ</name>
<evidence type="ECO:0000256" key="2">
    <source>
        <dbReference type="SAM" id="Phobius"/>
    </source>
</evidence>
<feature type="transmembrane region" description="Helical" evidence="2">
    <location>
        <begin position="399"/>
        <end position="422"/>
    </location>
</feature>
<dbReference type="InParanoid" id="A0A0C3H1I3"/>
<feature type="compositionally biased region" description="Low complexity" evidence="1">
    <location>
        <begin position="569"/>
        <end position="583"/>
    </location>
</feature>
<keyword evidence="2" id="KW-0812">Transmembrane</keyword>
<feature type="region of interest" description="Disordered" evidence="1">
    <location>
        <begin position="542"/>
        <end position="599"/>
    </location>
</feature>
<evidence type="ECO:0000256" key="1">
    <source>
        <dbReference type="SAM" id="MobiDB-lite"/>
    </source>
</evidence>
<proteinExistence type="predicted"/>
<dbReference type="EMBL" id="KN832882">
    <property type="protein sequence ID" value="KIM97214.1"/>
    <property type="molecule type" value="Genomic_DNA"/>
</dbReference>
<reference evidence="4" key="2">
    <citation type="submission" date="2015-01" db="EMBL/GenBank/DDBJ databases">
        <title>Evolutionary Origins and Diversification of the Mycorrhizal Mutualists.</title>
        <authorList>
            <consortium name="DOE Joint Genome Institute"/>
            <consortium name="Mycorrhizal Genomics Consortium"/>
            <person name="Kohler A."/>
            <person name="Kuo A."/>
            <person name="Nagy L.G."/>
            <person name="Floudas D."/>
            <person name="Copeland A."/>
            <person name="Barry K.W."/>
            <person name="Cichocki N."/>
            <person name="Veneault-Fourrey C."/>
            <person name="LaButti K."/>
            <person name="Lindquist E.A."/>
            <person name="Lipzen A."/>
            <person name="Lundell T."/>
            <person name="Morin E."/>
            <person name="Murat C."/>
            <person name="Riley R."/>
            <person name="Ohm R."/>
            <person name="Sun H."/>
            <person name="Tunlid A."/>
            <person name="Henrissat B."/>
            <person name="Grigoriev I.V."/>
            <person name="Hibbett D.S."/>
            <person name="Martin F."/>
        </authorList>
    </citation>
    <scope>NUCLEOTIDE SEQUENCE [LARGE SCALE GENOMIC DNA]</scope>
    <source>
        <strain evidence="4">Zn</strain>
    </source>
</reference>
<dbReference type="HOGENOM" id="CLU_434809_0_0_1"/>
<reference evidence="3 4" key="1">
    <citation type="submission" date="2014-04" db="EMBL/GenBank/DDBJ databases">
        <authorList>
            <consortium name="DOE Joint Genome Institute"/>
            <person name="Kuo A."/>
            <person name="Martino E."/>
            <person name="Perotto S."/>
            <person name="Kohler A."/>
            <person name="Nagy L.G."/>
            <person name="Floudas D."/>
            <person name="Copeland A."/>
            <person name="Barry K.W."/>
            <person name="Cichocki N."/>
            <person name="Veneault-Fourrey C."/>
            <person name="LaButti K."/>
            <person name="Lindquist E.A."/>
            <person name="Lipzen A."/>
            <person name="Lundell T."/>
            <person name="Morin E."/>
            <person name="Murat C."/>
            <person name="Sun H."/>
            <person name="Tunlid A."/>
            <person name="Henrissat B."/>
            <person name="Grigoriev I.V."/>
            <person name="Hibbett D.S."/>
            <person name="Martin F."/>
            <person name="Nordberg H.P."/>
            <person name="Cantor M.N."/>
            <person name="Hua S.X."/>
        </authorList>
    </citation>
    <scope>NUCLEOTIDE SEQUENCE [LARGE SCALE GENOMIC DNA]</scope>
    <source>
        <strain evidence="3 4">Zn</strain>
    </source>
</reference>
<protein>
    <submittedName>
        <fullName evidence="3">Uncharacterized protein</fullName>
    </submittedName>
</protein>
<gene>
    <name evidence="3" type="ORF">OIDMADRAFT_57846</name>
</gene>
<dbReference type="Proteomes" id="UP000054321">
    <property type="component" value="Unassembled WGS sequence"/>
</dbReference>
<feature type="compositionally biased region" description="Pro residues" evidence="1">
    <location>
        <begin position="550"/>
        <end position="568"/>
    </location>
</feature>
<organism evidence="3 4">
    <name type="scientific">Oidiodendron maius (strain Zn)</name>
    <dbReference type="NCBI Taxonomy" id="913774"/>
    <lineage>
        <taxon>Eukaryota</taxon>
        <taxon>Fungi</taxon>
        <taxon>Dikarya</taxon>
        <taxon>Ascomycota</taxon>
        <taxon>Pezizomycotina</taxon>
        <taxon>Leotiomycetes</taxon>
        <taxon>Leotiomycetes incertae sedis</taxon>
        <taxon>Myxotrichaceae</taxon>
        <taxon>Oidiodendron</taxon>
    </lineage>
</organism>
<dbReference type="AlphaFoldDB" id="A0A0C3H1I3"/>
<feature type="transmembrane region" description="Helical" evidence="2">
    <location>
        <begin position="456"/>
        <end position="475"/>
    </location>
</feature>
<sequence>MDWPYHRDPYLDPHGANVNDFRYGESAKGGMNCEVLQCYERSSNTTFKKPNDGTAARFGLDGKVARIVLEGQDDWLNWFHHTPIFDKGDNLKCSIRRLPKKGLCIFFIPRVEDLFEGVPADFTDLPITSSLWDQIAKAFYLHCHIVKTIKRKETSIISISHKESTMGSTQELRMHTAMVPPLWRDSFALASTHFCENRLTLAVMFGCSSEQIGKVKNLLEGREDAVGTELLMLGICAELHLDRLRNLAFGWSKECYKSKDDLEKRNQQTLDWDLIKKVGVDRAETKKAEEEIKATKRQLYKALPSVMRTRLSKDDNATEIGHNLKGSLLDNPTELPELFLERFADIFAQFEGLVATCWVSVEELSFTADAVKNELARQVTETGTEAAQSGNKLAQASSVIATVAMLYLPVTAVAAIFTMPVFQFSNDWRNWKYQQVDNGDSSGTNSAKLPVFSGYFWIYLGISAAVMLCTIEAWWQFNSGDVERLMDKFWTTHLIAITLRGIKKLSIYLWVTIPPTVVQGWQSMSRNIITHWNCFRPRMQPVADIKPDPSQQPPQDPQPNEPKSPPPQQSSSTSPGTSPPESQTDTDAAHMTSDLPLGRDHPVMVEAEATLASVYYTQRKWEMAEVIFC</sequence>
<keyword evidence="4" id="KW-1185">Reference proteome</keyword>
<evidence type="ECO:0000313" key="4">
    <source>
        <dbReference type="Proteomes" id="UP000054321"/>
    </source>
</evidence>
<accession>A0A0C3H1I3</accession>
<evidence type="ECO:0000313" key="3">
    <source>
        <dbReference type="EMBL" id="KIM97214.1"/>
    </source>
</evidence>
<keyword evidence="2" id="KW-0472">Membrane</keyword>
<keyword evidence="2" id="KW-1133">Transmembrane helix</keyword>